<gene>
    <name evidence="1" type="ORF">ATANTOWER_027381</name>
</gene>
<dbReference type="EMBL" id="JAHUTI010059075">
    <property type="protein sequence ID" value="MED6250527.1"/>
    <property type="molecule type" value="Genomic_DNA"/>
</dbReference>
<protein>
    <submittedName>
        <fullName evidence="1">Uncharacterized protein</fullName>
    </submittedName>
</protein>
<proteinExistence type="predicted"/>
<dbReference type="Proteomes" id="UP001345963">
    <property type="component" value="Unassembled WGS sequence"/>
</dbReference>
<organism evidence="1 2">
    <name type="scientific">Ataeniobius toweri</name>
    <dbReference type="NCBI Taxonomy" id="208326"/>
    <lineage>
        <taxon>Eukaryota</taxon>
        <taxon>Metazoa</taxon>
        <taxon>Chordata</taxon>
        <taxon>Craniata</taxon>
        <taxon>Vertebrata</taxon>
        <taxon>Euteleostomi</taxon>
        <taxon>Actinopterygii</taxon>
        <taxon>Neopterygii</taxon>
        <taxon>Teleostei</taxon>
        <taxon>Neoteleostei</taxon>
        <taxon>Acanthomorphata</taxon>
        <taxon>Ovalentaria</taxon>
        <taxon>Atherinomorphae</taxon>
        <taxon>Cyprinodontiformes</taxon>
        <taxon>Goodeidae</taxon>
        <taxon>Ataeniobius</taxon>
    </lineage>
</organism>
<evidence type="ECO:0000313" key="1">
    <source>
        <dbReference type="EMBL" id="MED6250527.1"/>
    </source>
</evidence>
<sequence length="125" mass="14780">MYTTLQIFQYSKISIKYIEVCGFNLTKSEKRQVLRTQKTPPWQLWFLSPPVGEEDTLQQKSADVLRSFATSSWMWFAVFPVVLLRPPGTFPFYRNQEWQQTGFHTFSLSHHSQPRRASSVRAKYK</sequence>
<reference evidence="1 2" key="1">
    <citation type="submission" date="2021-07" db="EMBL/GenBank/DDBJ databases">
        <authorList>
            <person name="Palmer J.M."/>
        </authorList>
    </citation>
    <scope>NUCLEOTIDE SEQUENCE [LARGE SCALE GENOMIC DNA]</scope>
    <source>
        <strain evidence="1 2">AT_MEX2019</strain>
        <tissue evidence="1">Muscle</tissue>
    </source>
</reference>
<comment type="caution">
    <text evidence="1">The sequence shown here is derived from an EMBL/GenBank/DDBJ whole genome shotgun (WGS) entry which is preliminary data.</text>
</comment>
<keyword evidence="2" id="KW-1185">Reference proteome</keyword>
<name>A0ABU7BIS1_9TELE</name>
<accession>A0ABU7BIS1</accession>
<evidence type="ECO:0000313" key="2">
    <source>
        <dbReference type="Proteomes" id="UP001345963"/>
    </source>
</evidence>